<feature type="transmembrane region" description="Helical" evidence="5">
    <location>
        <begin position="384"/>
        <end position="405"/>
    </location>
</feature>
<feature type="transmembrane region" description="Helical" evidence="5">
    <location>
        <begin position="293"/>
        <end position="319"/>
    </location>
</feature>
<comment type="subcellular location">
    <subcellularLocation>
        <location evidence="1">Membrane</location>
        <topology evidence="1">Multi-pass membrane protein</topology>
    </subcellularLocation>
</comment>
<gene>
    <name evidence="7" type="primary">AUGUSTUS-3.0.2_02389</name>
    <name evidence="7" type="ORF">TcasGA2_TC002389</name>
</gene>
<feature type="domain" description="Amino acid transporter transmembrane" evidence="6">
    <location>
        <begin position="71"/>
        <end position="466"/>
    </location>
</feature>
<evidence type="ECO:0000256" key="1">
    <source>
        <dbReference type="ARBA" id="ARBA00004141"/>
    </source>
</evidence>
<feature type="transmembrane region" description="Helical" evidence="5">
    <location>
        <begin position="201"/>
        <end position="218"/>
    </location>
</feature>
<keyword evidence="2 5" id="KW-0812">Transmembrane</keyword>
<feature type="transmembrane region" description="Helical" evidence="5">
    <location>
        <begin position="339"/>
        <end position="364"/>
    </location>
</feature>
<evidence type="ECO:0000259" key="6">
    <source>
        <dbReference type="Pfam" id="PF01490"/>
    </source>
</evidence>
<name>D6WIX3_TRICA</name>
<evidence type="ECO:0000313" key="7">
    <source>
        <dbReference type="EMBL" id="EEZ99633.1"/>
    </source>
</evidence>
<evidence type="ECO:0000256" key="2">
    <source>
        <dbReference type="ARBA" id="ARBA00022692"/>
    </source>
</evidence>
<keyword evidence="4 5" id="KW-0472">Membrane</keyword>
<dbReference type="OrthoDB" id="1684102at2759"/>
<feature type="transmembrane region" description="Helical" evidence="5">
    <location>
        <begin position="225"/>
        <end position="245"/>
    </location>
</feature>
<dbReference type="GO" id="GO:0005774">
    <property type="term" value="C:vacuolar membrane"/>
    <property type="evidence" value="ECO:0000318"/>
    <property type="project" value="GO_Central"/>
</dbReference>
<feature type="transmembrane region" description="Helical" evidence="5">
    <location>
        <begin position="162"/>
        <end position="181"/>
    </location>
</feature>
<dbReference type="InterPro" id="IPR013057">
    <property type="entry name" value="AA_transpt_TM"/>
</dbReference>
<dbReference type="eggNOG" id="KOG1304">
    <property type="taxonomic scope" value="Eukaryota"/>
</dbReference>
<keyword evidence="8" id="KW-1185">Reference proteome</keyword>
<feature type="transmembrane region" description="Helical" evidence="5">
    <location>
        <begin position="98"/>
        <end position="120"/>
    </location>
</feature>
<feature type="transmembrane region" description="Helical" evidence="5">
    <location>
        <begin position="445"/>
        <end position="466"/>
    </location>
</feature>
<keyword evidence="3 5" id="KW-1133">Transmembrane helix</keyword>
<reference evidence="7 8" key="2">
    <citation type="journal article" date="2010" name="Nucleic Acids Res.">
        <title>BeetleBase in 2010: revisions to provide comprehensive genomic information for Tribolium castaneum.</title>
        <authorList>
            <person name="Kim H.S."/>
            <person name="Murphy T."/>
            <person name="Xia J."/>
            <person name="Caragea D."/>
            <person name="Park Y."/>
            <person name="Beeman R.W."/>
            <person name="Lorenzen M.D."/>
            <person name="Butcher S."/>
            <person name="Manak J.R."/>
            <person name="Brown S.J."/>
        </authorList>
    </citation>
    <scope>GENOME REANNOTATION</scope>
    <source>
        <strain evidence="7 8">Georgia GA2</strain>
    </source>
</reference>
<dbReference type="GO" id="GO:0003333">
    <property type="term" value="P:amino acid transmembrane transport"/>
    <property type="evidence" value="ECO:0000318"/>
    <property type="project" value="GO_Central"/>
</dbReference>
<dbReference type="STRING" id="7070.D6WIX3"/>
<feature type="transmembrane region" description="Helical" evidence="5">
    <location>
        <begin position="257"/>
        <end position="281"/>
    </location>
</feature>
<sequence>MSAKVLQYDTHELETFLPHSQPTYINPVPTQPSPQVDVKVTVSENEKDLGQVKEDFDPFKARHLDQPVSSGATLTHLLKSSLGTGILSMPAAFKASGLWLGVITTMLVSLICTHTAYALVTSAHALYRKAGKTSMSYAEVAEESCLRGPPWAKKYAFLLKQLVLWAIFVTYYATGSCYAVIVAENFNYVAFNYLGNFDKRITIAMLFLPFLLIAYVPNLKYLAPVSMVANFCMAIGLGITCYYLLNDIPSISDRPAVTNLATLPVCISIVIFAIEAIGVVMPLENNMKSPQKFVGLFGVLNQGMTYVTILYIILGFLGYLKYGDLTADSITLNLPREEYAAQAVNLLIGLAVFFTYGLVFYVCLDIFWTEIKHRFTTKTALANYALRTILVMINIIIAILVPAIVPFVGLIGAFCFSILGLVCPVIIEIFTFWDQGFGKFYWKLFKHLVVVCMALLAVVFGSKAAISDIAKTFH</sequence>
<dbReference type="Pfam" id="PF01490">
    <property type="entry name" value="Aa_trans"/>
    <property type="match status" value="1"/>
</dbReference>
<organism evidence="7 8">
    <name type="scientific">Tribolium castaneum</name>
    <name type="common">Red flour beetle</name>
    <dbReference type="NCBI Taxonomy" id="7070"/>
    <lineage>
        <taxon>Eukaryota</taxon>
        <taxon>Metazoa</taxon>
        <taxon>Ecdysozoa</taxon>
        <taxon>Arthropoda</taxon>
        <taxon>Hexapoda</taxon>
        <taxon>Insecta</taxon>
        <taxon>Pterygota</taxon>
        <taxon>Neoptera</taxon>
        <taxon>Endopterygota</taxon>
        <taxon>Coleoptera</taxon>
        <taxon>Polyphaga</taxon>
        <taxon>Cucujiformia</taxon>
        <taxon>Tenebrionidae</taxon>
        <taxon>Tenebrionidae incertae sedis</taxon>
        <taxon>Tribolium</taxon>
    </lineage>
</organism>
<accession>D6WIX3</accession>
<dbReference type="PANTHER" id="PTHR22950:SF154">
    <property type="entry name" value="PROTON-COUPLED AMINO ACID TRANSPORTER-LIKE PROTEIN PATHETIC"/>
    <property type="match status" value="1"/>
</dbReference>
<reference evidence="7 8" key="1">
    <citation type="journal article" date="2008" name="Nature">
        <title>The genome of the model beetle and pest Tribolium castaneum.</title>
        <authorList>
            <consortium name="Tribolium Genome Sequencing Consortium"/>
            <person name="Richards S."/>
            <person name="Gibbs R.A."/>
            <person name="Weinstock G.M."/>
            <person name="Brown S.J."/>
            <person name="Denell R."/>
            <person name="Beeman R.W."/>
            <person name="Gibbs R."/>
            <person name="Beeman R.W."/>
            <person name="Brown S.J."/>
            <person name="Bucher G."/>
            <person name="Friedrich M."/>
            <person name="Grimmelikhuijzen C.J."/>
            <person name="Klingler M."/>
            <person name="Lorenzen M."/>
            <person name="Richards S."/>
            <person name="Roth S."/>
            <person name="Schroder R."/>
            <person name="Tautz D."/>
            <person name="Zdobnov E.M."/>
            <person name="Muzny D."/>
            <person name="Gibbs R.A."/>
            <person name="Weinstock G.M."/>
            <person name="Attaway T."/>
            <person name="Bell S."/>
            <person name="Buhay C.J."/>
            <person name="Chandrabose M.N."/>
            <person name="Chavez D."/>
            <person name="Clerk-Blankenburg K.P."/>
            <person name="Cree A."/>
            <person name="Dao M."/>
            <person name="Davis C."/>
            <person name="Chacko J."/>
            <person name="Dinh H."/>
            <person name="Dugan-Rocha S."/>
            <person name="Fowler G."/>
            <person name="Garner T.T."/>
            <person name="Garnes J."/>
            <person name="Gnirke A."/>
            <person name="Hawes A."/>
            <person name="Hernandez J."/>
            <person name="Hines S."/>
            <person name="Holder M."/>
            <person name="Hume J."/>
            <person name="Jhangiani S.N."/>
            <person name="Joshi V."/>
            <person name="Khan Z.M."/>
            <person name="Jackson L."/>
            <person name="Kovar C."/>
            <person name="Kowis A."/>
            <person name="Lee S."/>
            <person name="Lewis L.R."/>
            <person name="Margolis J."/>
            <person name="Morgan M."/>
            <person name="Nazareth L.V."/>
            <person name="Nguyen N."/>
            <person name="Okwuonu G."/>
            <person name="Parker D."/>
            <person name="Richards S."/>
            <person name="Ruiz S.J."/>
            <person name="Santibanez J."/>
            <person name="Savard J."/>
            <person name="Scherer S.E."/>
            <person name="Schneider B."/>
            <person name="Sodergren E."/>
            <person name="Tautz D."/>
            <person name="Vattahil S."/>
            <person name="Villasana D."/>
            <person name="White C.S."/>
            <person name="Wright R."/>
            <person name="Park Y."/>
            <person name="Beeman R.W."/>
            <person name="Lord J."/>
            <person name="Oppert B."/>
            <person name="Lorenzen M."/>
            <person name="Brown S."/>
            <person name="Wang L."/>
            <person name="Savard J."/>
            <person name="Tautz D."/>
            <person name="Richards S."/>
            <person name="Weinstock G."/>
            <person name="Gibbs R.A."/>
            <person name="Liu Y."/>
            <person name="Worley K."/>
            <person name="Weinstock G."/>
            <person name="Elsik C.G."/>
            <person name="Reese J.T."/>
            <person name="Elhaik E."/>
            <person name="Landan G."/>
            <person name="Graur D."/>
            <person name="Arensburger P."/>
            <person name="Atkinson P."/>
            <person name="Beeman R.W."/>
            <person name="Beidler J."/>
            <person name="Brown S.J."/>
            <person name="Demuth J.P."/>
            <person name="Drury D.W."/>
            <person name="Du Y.Z."/>
            <person name="Fujiwara H."/>
            <person name="Lorenzen M."/>
            <person name="Maselli V."/>
            <person name="Osanai M."/>
            <person name="Park Y."/>
            <person name="Robertson H.M."/>
            <person name="Tu Z."/>
            <person name="Wang J.J."/>
            <person name="Wang S."/>
            <person name="Richards S."/>
            <person name="Song H."/>
            <person name="Zhang L."/>
            <person name="Sodergren E."/>
            <person name="Werner D."/>
            <person name="Stanke M."/>
            <person name="Morgenstern B."/>
            <person name="Solovyev V."/>
            <person name="Kosarev P."/>
            <person name="Brown G."/>
            <person name="Chen H.C."/>
            <person name="Ermolaeva O."/>
            <person name="Hlavina W."/>
            <person name="Kapustin Y."/>
            <person name="Kiryutin B."/>
            <person name="Kitts P."/>
            <person name="Maglott D."/>
            <person name="Pruitt K."/>
            <person name="Sapojnikov V."/>
            <person name="Souvorov A."/>
            <person name="Mackey A.J."/>
            <person name="Waterhouse R.M."/>
            <person name="Wyder S."/>
            <person name="Zdobnov E.M."/>
            <person name="Zdobnov E.M."/>
            <person name="Wyder S."/>
            <person name="Kriventseva E.V."/>
            <person name="Kadowaki T."/>
            <person name="Bork P."/>
            <person name="Aranda M."/>
            <person name="Bao R."/>
            <person name="Beermann A."/>
            <person name="Berns N."/>
            <person name="Bolognesi R."/>
            <person name="Bonneton F."/>
            <person name="Bopp D."/>
            <person name="Brown S.J."/>
            <person name="Bucher G."/>
            <person name="Butts T."/>
            <person name="Chaumot A."/>
            <person name="Denell R.E."/>
            <person name="Ferrier D.E."/>
            <person name="Friedrich M."/>
            <person name="Gordon C.M."/>
            <person name="Jindra M."/>
            <person name="Klingler M."/>
            <person name="Lan Q."/>
            <person name="Lattorff H.M."/>
            <person name="Laudet V."/>
            <person name="von Levetsow C."/>
            <person name="Liu Z."/>
            <person name="Lutz R."/>
            <person name="Lynch J.A."/>
            <person name="da Fonseca R.N."/>
            <person name="Posnien N."/>
            <person name="Reuter R."/>
            <person name="Roth S."/>
            <person name="Savard J."/>
            <person name="Schinko J.B."/>
            <person name="Schmitt C."/>
            <person name="Schoppmeier M."/>
            <person name="Schroder R."/>
            <person name="Shippy T.D."/>
            <person name="Simonnet F."/>
            <person name="Marques-Souza H."/>
            <person name="Tautz D."/>
            <person name="Tomoyasu Y."/>
            <person name="Trauner J."/>
            <person name="Van der Zee M."/>
            <person name="Vervoort M."/>
            <person name="Wittkopp N."/>
            <person name="Wimmer E.A."/>
            <person name="Yang X."/>
            <person name="Jones A.K."/>
            <person name="Sattelle D.B."/>
            <person name="Ebert P.R."/>
            <person name="Nelson D."/>
            <person name="Scott J.G."/>
            <person name="Beeman R.W."/>
            <person name="Muthukrishnan S."/>
            <person name="Kramer K.J."/>
            <person name="Arakane Y."/>
            <person name="Beeman R.W."/>
            <person name="Zhu Q."/>
            <person name="Hogenkamp D."/>
            <person name="Dixit R."/>
            <person name="Oppert B."/>
            <person name="Jiang H."/>
            <person name="Zou Z."/>
            <person name="Marshall J."/>
            <person name="Elpidina E."/>
            <person name="Vinokurov K."/>
            <person name="Oppert C."/>
            <person name="Zou Z."/>
            <person name="Evans J."/>
            <person name="Lu Z."/>
            <person name="Zhao P."/>
            <person name="Sumathipala N."/>
            <person name="Altincicek B."/>
            <person name="Vilcinskas A."/>
            <person name="Williams M."/>
            <person name="Hultmark D."/>
            <person name="Hetru C."/>
            <person name="Jiang H."/>
            <person name="Grimmelikhuijzen C.J."/>
            <person name="Hauser F."/>
            <person name="Cazzamali G."/>
            <person name="Williamson M."/>
            <person name="Park Y."/>
            <person name="Li B."/>
            <person name="Tanaka Y."/>
            <person name="Predel R."/>
            <person name="Neupert S."/>
            <person name="Schachtner J."/>
            <person name="Verleyen P."/>
            <person name="Raible F."/>
            <person name="Bork P."/>
            <person name="Friedrich M."/>
            <person name="Walden K.K."/>
            <person name="Robertson H.M."/>
            <person name="Angeli S."/>
            <person name="Foret S."/>
            <person name="Bucher G."/>
            <person name="Schuetz S."/>
            <person name="Maleszka R."/>
            <person name="Wimmer E.A."/>
            <person name="Beeman R.W."/>
            <person name="Lorenzen M."/>
            <person name="Tomoyasu Y."/>
            <person name="Miller S.C."/>
            <person name="Grossmann D."/>
            <person name="Bucher G."/>
        </authorList>
    </citation>
    <scope>NUCLEOTIDE SEQUENCE [LARGE SCALE GENOMIC DNA]</scope>
    <source>
        <strain evidence="7 8">Georgia GA2</strain>
    </source>
</reference>
<evidence type="ECO:0000256" key="3">
    <source>
        <dbReference type="ARBA" id="ARBA00022989"/>
    </source>
</evidence>
<evidence type="ECO:0000256" key="5">
    <source>
        <dbReference type="SAM" id="Phobius"/>
    </source>
</evidence>
<dbReference type="HOGENOM" id="CLU_009646_0_1_1"/>
<dbReference type="PANTHER" id="PTHR22950">
    <property type="entry name" value="AMINO ACID TRANSPORTER"/>
    <property type="match status" value="1"/>
</dbReference>
<dbReference type="EMBL" id="KQ971337">
    <property type="protein sequence ID" value="EEZ99633.1"/>
    <property type="molecule type" value="Genomic_DNA"/>
</dbReference>
<proteinExistence type="predicted"/>
<dbReference type="GO" id="GO:0015179">
    <property type="term" value="F:L-amino acid transmembrane transporter activity"/>
    <property type="evidence" value="ECO:0000318"/>
    <property type="project" value="GO_Central"/>
</dbReference>
<evidence type="ECO:0000256" key="4">
    <source>
        <dbReference type="ARBA" id="ARBA00023136"/>
    </source>
</evidence>
<feature type="transmembrane region" description="Helical" evidence="5">
    <location>
        <begin position="411"/>
        <end position="433"/>
    </location>
</feature>
<dbReference type="AlphaFoldDB" id="D6WIX3"/>
<dbReference type="PhylomeDB" id="D6WIX3"/>
<protein>
    <submittedName>
        <fullName evidence="7">Proton-coupled amino acid transporter 4-like Protein</fullName>
    </submittedName>
</protein>
<evidence type="ECO:0000313" key="8">
    <source>
        <dbReference type="Proteomes" id="UP000007266"/>
    </source>
</evidence>
<dbReference type="Proteomes" id="UP000007266">
    <property type="component" value="Linkage group 3"/>
</dbReference>